<evidence type="ECO:0000256" key="1">
    <source>
        <dbReference type="SAM" id="Phobius"/>
    </source>
</evidence>
<comment type="caution">
    <text evidence="2">The sequence shown here is derived from an EMBL/GenBank/DDBJ whole genome shotgun (WGS) entry which is preliminary data.</text>
</comment>
<keyword evidence="1" id="KW-0812">Transmembrane</keyword>
<keyword evidence="1" id="KW-1133">Transmembrane helix</keyword>
<accession>A0A1E8FD68</accession>
<evidence type="ECO:0000313" key="3">
    <source>
        <dbReference type="Proteomes" id="UP000176037"/>
    </source>
</evidence>
<dbReference type="EMBL" id="MJIC01000015">
    <property type="protein sequence ID" value="OFI33528.1"/>
    <property type="molecule type" value="Genomic_DNA"/>
</dbReference>
<dbReference type="Proteomes" id="UP000176037">
    <property type="component" value="Unassembled WGS sequence"/>
</dbReference>
<keyword evidence="3" id="KW-1185">Reference proteome</keyword>
<protein>
    <submittedName>
        <fullName evidence="2">Uncharacterized protein</fullName>
    </submittedName>
</protein>
<evidence type="ECO:0000313" key="2">
    <source>
        <dbReference type="EMBL" id="OFI33528.1"/>
    </source>
</evidence>
<reference evidence="2 3" key="1">
    <citation type="submission" date="2016-09" db="EMBL/GenBank/DDBJ databases">
        <title>Alteromonas lipolytica, a new species isolated from sea water.</title>
        <authorList>
            <person name="Wu Y.-H."/>
            <person name="Cheng H."/>
            <person name="Xu X.-W."/>
        </authorList>
    </citation>
    <scope>NUCLEOTIDE SEQUENCE [LARGE SCALE GENOMIC DNA]</scope>
    <source>
        <strain evidence="2 3">JW12</strain>
    </source>
</reference>
<dbReference type="OrthoDB" id="6388369at2"/>
<dbReference type="RefSeq" id="WP_070177904.1">
    <property type="nucleotide sequence ID" value="NZ_BMJR01000002.1"/>
</dbReference>
<name>A0A1E8FD68_9ALTE</name>
<dbReference type="AlphaFoldDB" id="A0A1E8FD68"/>
<keyword evidence="1" id="KW-0472">Membrane</keyword>
<gene>
    <name evidence="2" type="ORF">BFC17_04525</name>
</gene>
<feature type="transmembrane region" description="Helical" evidence="1">
    <location>
        <begin position="7"/>
        <end position="29"/>
    </location>
</feature>
<organism evidence="2 3">
    <name type="scientific">Alteromonas lipolytica</name>
    <dbReference type="NCBI Taxonomy" id="1856405"/>
    <lineage>
        <taxon>Bacteria</taxon>
        <taxon>Pseudomonadati</taxon>
        <taxon>Pseudomonadota</taxon>
        <taxon>Gammaproteobacteria</taxon>
        <taxon>Alteromonadales</taxon>
        <taxon>Alteromonadaceae</taxon>
        <taxon>Alteromonas/Salinimonas group</taxon>
        <taxon>Alteromonas</taxon>
    </lineage>
</organism>
<sequence length="63" mass="6743">MSDWIDAILFGVALVAFTLGMSSIVMGFMSNKEGSAALHERIEMGYLGVSGLVVSLLMVYLIS</sequence>
<feature type="transmembrane region" description="Helical" evidence="1">
    <location>
        <begin position="44"/>
        <end position="62"/>
    </location>
</feature>
<proteinExistence type="predicted"/>